<organism evidence="2 3">
    <name type="scientific">Chelativorans salis</name>
    <dbReference type="NCBI Taxonomy" id="2978478"/>
    <lineage>
        <taxon>Bacteria</taxon>
        <taxon>Pseudomonadati</taxon>
        <taxon>Pseudomonadota</taxon>
        <taxon>Alphaproteobacteria</taxon>
        <taxon>Hyphomicrobiales</taxon>
        <taxon>Phyllobacteriaceae</taxon>
        <taxon>Chelativorans</taxon>
    </lineage>
</organism>
<keyword evidence="1" id="KW-1133">Transmembrane helix</keyword>
<protein>
    <recommendedName>
        <fullName evidence="4">Flp family type IVb pilin</fullName>
    </recommendedName>
</protein>
<sequence>MTKITNIIGAFAREEDGIALSEYLVLLGLLVGGVIAAVTAVGGNLSSAWTSWGTWFGTELSAPAGT</sequence>
<evidence type="ECO:0008006" key="4">
    <source>
        <dbReference type="Google" id="ProtNLM"/>
    </source>
</evidence>
<keyword evidence="1" id="KW-0472">Membrane</keyword>
<evidence type="ECO:0000313" key="2">
    <source>
        <dbReference type="EMBL" id="MCT7374647.1"/>
    </source>
</evidence>
<name>A0ABT2LJ83_9HYPH</name>
<reference evidence="2 3" key="1">
    <citation type="submission" date="2022-09" db="EMBL/GenBank/DDBJ databases">
        <title>Chelativorans salina sp. nov., a novel slightly halophilic bacterium isolated from a saline lake sediment enrichment.</title>
        <authorList>
            <person name="Gao L."/>
            <person name="Fang B.-Z."/>
            <person name="Li W.-J."/>
        </authorList>
    </citation>
    <scope>NUCLEOTIDE SEQUENCE [LARGE SCALE GENOMIC DNA]</scope>
    <source>
        <strain evidence="2 3">EGI FJ00035</strain>
    </source>
</reference>
<dbReference type="Proteomes" id="UP001320831">
    <property type="component" value="Unassembled WGS sequence"/>
</dbReference>
<proteinExistence type="predicted"/>
<accession>A0ABT2LJ83</accession>
<keyword evidence="3" id="KW-1185">Reference proteome</keyword>
<evidence type="ECO:0000313" key="3">
    <source>
        <dbReference type="Proteomes" id="UP001320831"/>
    </source>
</evidence>
<dbReference type="RefSeq" id="WP_260901135.1">
    <property type="nucleotide sequence ID" value="NZ_JAOCZP010000002.1"/>
</dbReference>
<dbReference type="EMBL" id="JAOCZP010000002">
    <property type="protein sequence ID" value="MCT7374647.1"/>
    <property type="molecule type" value="Genomic_DNA"/>
</dbReference>
<evidence type="ECO:0000256" key="1">
    <source>
        <dbReference type="SAM" id="Phobius"/>
    </source>
</evidence>
<comment type="caution">
    <text evidence="2">The sequence shown here is derived from an EMBL/GenBank/DDBJ whole genome shotgun (WGS) entry which is preliminary data.</text>
</comment>
<gene>
    <name evidence="2" type="ORF">N5A92_06320</name>
</gene>
<feature type="transmembrane region" description="Helical" evidence="1">
    <location>
        <begin position="23"/>
        <end position="45"/>
    </location>
</feature>
<keyword evidence="1" id="KW-0812">Transmembrane</keyword>